<reference evidence="1" key="1">
    <citation type="journal article" date="2020" name="Stud. Mycol.">
        <title>101 Dothideomycetes genomes: a test case for predicting lifestyles and emergence of pathogens.</title>
        <authorList>
            <person name="Haridas S."/>
            <person name="Albert R."/>
            <person name="Binder M."/>
            <person name="Bloem J."/>
            <person name="Labutti K."/>
            <person name="Salamov A."/>
            <person name="Andreopoulos B."/>
            <person name="Baker S."/>
            <person name="Barry K."/>
            <person name="Bills G."/>
            <person name="Bluhm B."/>
            <person name="Cannon C."/>
            <person name="Castanera R."/>
            <person name="Culley D."/>
            <person name="Daum C."/>
            <person name="Ezra D."/>
            <person name="Gonzalez J."/>
            <person name="Henrissat B."/>
            <person name="Kuo A."/>
            <person name="Liang C."/>
            <person name="Lipzen A."/>
            <person name="Lutzoni F."/>
            <person name="Magnuson J."/>
            <person name="Mondo S."/>
            <person name="Nolan M."/>
            <person name="Ohm R."/>
            <person name="Pangilinan J."/>
            <person name="Park H.-J."/>
            <person name="Ramirez L."/>
            <person name="Alfaro M."/>
            <person name="Sun H."/>
            <person name="Tritt A."/>
            <person name="Yoshinaga Y."/>
            <person name="Zwiers L.-H."/>
            <person name="Turgeon B."/>
            <person name="Goodwin S."/>
            <person name="Spatafora J."/>
            <person name="Crous P."/>
            <person name="Grigoriev I."/>
        </authorList>
    </citation>
    <scope>NUCLEOTIDE SEQUENCE</scope>
    <source>
        <strain evidence="1">CBS 525.71</strain>
    </source>
</reference>
<evidence type="ECO:0000313" key="2">
    <source>
        <dbReference type="Proteomes" id="UP000799754"/>
    </source>
</evidence>
<proteinExistence type="predicted"/>
<accession>A0ACB6RYZ6</accession>
<name>A0ACB6RYZ6_9PLEO</name>
<keyword evidence="2" id="KW-1185">Reference proteome</keyword>
<organism evidence="1 2">
    <name type="scientific">Macroventuria anomochaeta</name>
    <dbReference type="NCBI Taxonomy" id="301207"/>
    <lineage>
        <taxon>Eukaryota</taxon>
        <taxon>Fungi</taxon>
        <taxon>Dikarya</taxon>
        <taxon>Ascomycota</taxon>
        <taxon>Pezizomycotina</taxon>
        <taxon>Dothideomycetes</taxon>
        <taxon>Pleosporomycetidae</taxon>
        <taxon>Pleosporales</taxon>
        <taxon>Pleosporineae</taxon>
        <taxon>Didymellaceae</taxon>
        <taxon>Macroventuria</taxon>
    </lineage>
</organism>
<comment type="caution">
    <text evidence="1">The sequence shown here is derived from an EMBL/GenBank/DDBJ whole genome shotgun (WGS) entry which is preliminary data.</text>
</comment>
<sequence length="200" mass="21819">MLAISLRGLTGHHTSQLLVVPDDQLWALHTELMVSRCLWMCCTAAEPGGGLHVSWGMIWGIVSIEKAKAPTNAFFGAATRTSLPAKAISGDHHHITTARQELILPSQCTYPPRPAVFALHSNEAQVGERAQHSTIADNRPIFTQHANCRPQPASPQPSATNGRCPYSLYLSSYRPLRSPIRSFHSRYLGGATPVSLAFTE</sequence>
<gene>
    <name evidence="1" type="ORF">BU25DRAFT_100347</name>
</gene>
<evidence type="ECO:0000313" key="1">
    <source>
        <dbReference type="EMBL" id="KAF2626487.1"/>
    </source>
</evidence>
<protein>
    <submittedName>
        <fullName evidence="1">Uncharacterized protein</fullName>
    </submittedName>
</protein>
<dbReference type="Proteomes" id="UP000799754">
    <property type="component" value="Unassembled WGS sequence"/>
</dbReference>
<dbReference type="EMBL" id="MU006721">
    <property type="protein sequence ID" value="KAF2626487.1"/>
    <property type="molecule type" value="Genomic_DNA"/>
</dbReference>